<dbReference type="Gene3D" id="6.10.250.2080">
    <property type="match status" value="1"/>
</dbReference>
<evidence type="ECO:0000256" key="11">
    <source>
        <dbReference type="ARBA" id="ARBA00023225"/>
    </source>
</evidence>
<keyword evidence="15" id="KW-0969">Cilium</keyword>
<evidence type="ECO:0000256" key="13">
    <source>
        <dbReference type="RuleBase" id="RU364091"/>
    </source>
</evidence>
<evidence type="ECO:0000256" key="7">
    <source>
        <dbReference type="ARBA" id="ARBA00022795"/>
    </source>
</evidence>
<evidence type="ECO:0000256" key="12">
    <source>
        <dbReference type="ARBA" id="ARBA00025078"/>
    </source>
</evidence>
<dbReference type="GO" id="GO:0005886">
    <property type="term" value="C:plasma membrane"/>
    <property type="evidence" value="ECO:0007669"/>
    <property type="project" value="UniProtKB-SubCell"/>
</dbReference>
<keyword evidence="10 13" id="KW-0472">Membrane</keyword>
<evidence type="ECO:0000256" key="8">
    <source>
        <dbReference type="ARBA" id="ARBA00022927"/>
    </source>
</evidence>
<dbReference type="InterPro" id="IPR006135">
    <property type="entry name" value="T3SS_substrate_exporter"/>
</dbReference>
<dbReference type="FunFam" id="3.40.1690.10:FF:000001">
    <property type="entry name" value="Flagellar biosynthetic protein FlhB"/>
    <property type="match status" value="1"/>
</dbReference>
<dbReference type="NCBIfam" id="TIGR00328">
    <property type="entry name" value="flhB"/>
    <property type="match status" value="1"/>
</dbReference>
<dbReference type="SUPFAM" id="SSF160544">
    <property type="entry name" value="EscU C-terminal domain-like"/>
    <property type="match status" value="1"/>
</dbReference>
<name>A0A8D5G087_9PROT</name>
<evidence type="ECO:0000256" key="10">
    <source>
        <dbReference type="ARBA" id="ARBA00023136"/>
    </source>
</evidence>
<reference evidence="15" key="1">
    <citation type="journal article" date="2021" name="Arch. Microbiol.">
        <title>Methyloradius palustris gen. nov., sp. nov., a methanol-oxidizing bacterium isolated from snow.</title>
        <authorList>
            <person name="Miyadera T."/>
            <person name="Kojima H."/>
            <person name="Fukui M."/>
        </authorList>
    </citation>
    <scope>NUCLEOTIDE SEQUENCE</scope>
    <source>
        <strain evidence="15">Zm11</strain>
    </source>
</reference>
<keyword evidence="7 13" id="KW-1005">Bacterial flagellum biogenesis</keyword>
<dbReference type="RefSeq" id="WP_221763530.1">
    <property type="nucleotide sequence ID" value="NZ_AP024110.1"/>
</dbReference>
<dbReference type="AlphaFoldDB" id="A0A8D5G087"/>
<dbReference type="PRINTS" id="PR00950">
    <property type="entry name" value="TYPE3IMSPROT"/>
</dbReference>
<dbReference type="EMBL" id="AP024110">
    <property type="protein sequence ID" value="BCM25442.1"/>
    <property type="molecule type" value="Genomic_DNA"/>
</dbReference>
<evidence type="ECO:0000313" key="16">
    <source>
        <dbReference type="Proteomes" id="UP000826722"/>
    </source>
</evidence>
<gene>
    <name evidence="13 15" type="primary">flhB</name>
    <name evidence="15" type="ORF">ZMTM_17010</name>
</gene>
<evidence type="ECO:0000256" key="5">
    <source>
        <dbReference type="ARBA" id="ARBA00022475"/>
    </source>
</evidence>
<evidence type="ECO:0000313" key="15">
    <source>
        <dbReference type="EMBL" id="BCM25442.1"/>
    </source>
</evidence>
<keyword evidence="5 13" id="KW-1003">Cell membrane</keyword>
<dbReference type="GO" id="GO:0044780">
    <property type="term" value="P:bacterial-type flagellum assembly"/>
    <property type="evidence" value="ECO:0007669"/>
    <property type="project" value="InterPro"/>
</dbReference>
<dbReference type="Pfam" id="PF01312">
    <property type="entry name" value="Bac_export_2"/>
    <property type="match status" value="1"/>
</dbReference>
<feature type="transmembrane region" description="Helical" evidence="13">
    <location>
        <begin position="78"/>
        <end position="111"/>
    </location>
</feature>
<evidence type="ECO:0000256" key="3">
    <source>
        <dbReference type="ARBA" id="ARBA00021622"/>
    </source>
</evidence>
<protein>
    <recommendedName>
        <fullName evidence="3 13">Flagellar biosynthetic protein FlhB</fullName>
    </recommendedName>
</protein>
<dbReference type="GO" id="GO:0009306">
    <property type="term" value="P:protein secretion"/>
    <property type="evidence" value="ECO:0007669"/>
    <property type="project" value="InterPro"/>
</dbReference>
<feature type="transmembrane region" description="Helical" evidence="13">
    <location>
        <begin position="38"/>
        <end position="57"/>
    </location>
</feature>
<dbReference type="Gene3D" id="3.40.1690.10">
    <property type="entry name" value="secretion proteins EscU"/>
    <property type="match status" value="1"/>
</dbReference>
<evidence type="ECO:0000256" key="2">
    <source>
        <dbReference type="ARBA" id="ARBA00010690"/>
    </source>
</evidence>
<keyword evidence="11 13" id="KW-1006">Bacterial flagellum protein export</keyword>
<organism evidence="15 16">
    <name type="scientific">Methyloradius palustris</name>
    <dbReference type="NCBI Taxonomy" id="2778876"/>
    <lineage>
        <taxon>Bacteria</taxon>
        <taxon>Pseudomonadati</taxon>
        <taxon>Pseudomonadota</taxon>
        <taxon>Betaproteobacteria</taxon>
        <taxon>Nitrosomonadales</taxon>
        <taxon>Methylophilaceae</taxon>
        <taxon>Methyloradius</taxon>
    </lineage>
</organism>
<keyword evidence="4 13" id="KW-0813">Transport</keyword>
<feature type="region of interest" description="Disordered" evidence="14">
    <location>
        <begin position="1"/>
        <end position="26"/>
    </location>
</feature>
<accession>A0A8D5G087</accession>
<keyword evidence="15" id="KW-0282">Flagellum</keyword>
<keyword evidence="16" id="KW-1185">Reference proteome</keyword>
<evidence type="ECO:0000256" key="14">
    <source>
        <dbReference type="SAM" id="MobiDB-lite"/>
    </source>
</evidence>
<keyword evidence="8 13" id="KW-0653">Protein transport</keyword>
<keyword evidence="9 13" id="KW-1133">Transmembrane helix</keyword>
<dbReference type="InterPro" id="IPR029025">
    <property type="entry name" value="T3SS_substrate_exporter_C"/>
</dbReference>
<evidence type="ECO:0000256" key="1">
    <source>
        <dbReference type="ARBA" id="ARBA00004651"/>
    </source>
</evidence>
<comment type="subcellular location">
    <subcellularLocation>
        <location evidence="1">Cell membrane</location>
        <topology evidence="1">Multi-pass membrane protein</topology>
    </subcellularLocation>
</comment>
<dbReference type="Proteomes" id="UP000826722">
    <property type="component" value="Chromosome"/>
</dbReference>
<comment type="function">
    <text evidence="12 13">Required for formation of the rod structure in the basal body of the flagellar apparatus. Together with FliI and FliH, may constitute the export apparatus of flagellin.</text>
</comment>
<keyword evidence="6 13" id="KW-0812">Transmembrane</keyword>
<evidence type="ECO:0000256" key="9">
    <source>
        <dbReference type="ARBA" id="ARBA00022989"/>
    </source>
</evidence>
<dbReference type="PANTHER" id="PTHR30531">
    <property type="entry name" value="FLAGELLAR BIOSYNTHETIC PROTEIN FLHB"/>
    <property type="match status" value="1"/>
</dbReference>
<comment type="caution">
    <text evidence="13">Lacks conserved residue(s) required for the propagation of feature annotation.</text>
</comment>
<comment type="similarity">
    <text evidence="2 13">Belongs to the type III secretion exporter family.</text>
</comment>
<dbReference type="KEGG" id="mpau:ZMTM_17010"/>
<evidence type="ECO:0000256" key="4">
    <source>
        <dbReference type="ARBA" id="ARBA00022448"/>
    </source>
</evidence>
<dbReference type="InterPro" id="IPR006136">
    <property type="entry name" value="FlhB"/>
</dbReference>
<feature type="compositionally biased region" description="Basic and acidic residues" evidence="14">
    <location>
        <begin position="7"/>
        <end position="26"/>
    </location>
</feature>
<sequence>MAEDSDLEKTEPATPKRIEKARAEGDVPRSKELGTCTLLLAAGLGILMLGSHLSAAMKQNLSSGLSFERQAAFDPQFLLVKIAEALFDLLIAFAPLAFLLFVVSIGSALILGGWNVSEKAFIPNFNRLNPIKGFGNFFSKNSAVELVKAIGKTLLVGSIACMVIWGDIDKIMALSLQPLHTGIGMVNDLLLKGFLAIVGGLVLIAAIDVPWQLKSYADKLKMTKEEIRQESKESEGNPEIKARIRQQQREIARRRMMSEIPKADVVITNPTHYAVAIKYSESGMRAPVVVAKGSDAIALKIREIAGEHNIPTLEVPKLARALYAHTELGDEIPEALYSAVAEILAYVFQMRIFKKTGGFRPDTPNEVPVPDELDPHNELLVTINPNLKAIAS</sequence>
<keyword evidence="15" id="KW-0966">Cell projection</keyword>
<feature type="transmembrane region" description="Helical" evidence="13">
    <location>
        <begin position="189"/>
        <end position="211"/>
    </location>
</feature>
<dbReference type="PANTHER" id="PTHR30531:SF12">
    <property type="entry name" value="FLAGELLAR BIOSYNTHETIC PROTEIN FLHB"/>
    <property type="match status" value="1"/>
</dbReference>
<evidence type="ECO:0000256" key="6">
    <source>
        <dbReference type="ARBA" id="ARBA00022692"/>
    </source>
</evidence>
<proteinExistence type="inferred from homology"/>